<feature type="compositionally biased region" description="Low complexity" evidence="5">
    <location>
        <begin position="11"/>
        <end position="20"/>
    </location>
</feature>
<evidence type="ECO:0000256" key="4">
    <source>
        <dbReference type="ARBA" id="ARBA00023242"/>
    </source>
</evidence>
<dbReference type="AlphaFoldDB" id="A0A9K3L5M7"/>
<feature type="compositionally biased region" description="Low complexity" evidence="5">
    <location>
        <begin position="332"/>
        <end position="344"/>
    </location>
</feature>
<reference evidence="6" key="1">
    <citation type="journal article" date="2021" name="Sci. Rep.">
        <title>Diploid genomic architecture of Nitzschia inconspicua, an elite biomass production diatom.</title>
        <authorList>
            <person name="Oliver A."/>
            <person name="Podell S."/>
            <person name="Pinowska A."/>
            <person name="Traller J.C."/>
            <person name="Smith S.R."/>
            <person name="McClure R."/>
            <person name="Beliaev A."/>
            <person name="Bohutskyi P."/>
            <person name="Hill E.A."/>
            <person name="Rabines A."/>
            <person name="Zheng H."/>
            <person name="Allen L.Z."/>
            <person name="Kuo A."/>
            <person name="Grigoriev I.V."/>
            <person name="Allen A.E."/>
            <person name="Hazlebeck D."/>
            <person name="Allen E.E."/>
        </authorList>
    </citation>
    <scope>NUCLEOTIDE SEQUENCE</scope>
    <source>
        <strain evidence="6">Hildebrandi</strain>
    </source>
</reference>
<feature type="compositionally biased region" description="Basic residues" evidence="5">
    <location>
        <begin position="34"/>
        <end position="43"/>
    </location>
</feature>
<dbReference type="GO" id="GO:0005669">
    <property type="term" value="C:transcription factor TFIID complex"/>
    <property type="evidence" value="ECO:0007669"/>
    <property type="project" value="TreeGrafter"/>
</dbReference>
<reference evidence="6" key="2">
    <citation type="submission" date="2021-04" db="EMBL/GenBank/DDBJ databases">
        <authorList>
            <person name="Podell S."/>
        </authorList>
    </citation>
    <scope>NUCLEOTIDE SEQUENCE</scope>
    <source>
        <strain evidence="6">Hildebrandi</strain>
    </source>
</reference>
<dbReference type="GO" id="GO:0003713">
    <property type="term" value="F:transcription coactivator activity"/>
    <property type="evidence" value="ECO:0007669"/>
    <property type="project" value="TreeGrafter"/>
</dbReference>
<comment type="caution">
    <text evidence="6">The sequence shown here is derived from an EMBL/GenBank/DDBJ whole genome shotgun (WGS) entry which is preliminary data.</text>
</comment>
<gene>
    <name evidence="6" type="ORF">IV203_000480</name>
</gene>
<dbReference type="InterPro" id="IPR051431">
    <property type="entry name" value="TFIID_subunit_9"/>
</dbReference>
<organism evidence="6 7">
    <name type="scientific">Nitzschia inconspicua</name>
    <dbReference type="NCBI Taxonomy" id="303405"/>
    <lineage>
        <taxon>Eukaryota</taxon>
        <taxon>Sar</taxon>
        <taxon>Stramenopiles</taxon>
        <taxon>Ochrophyta</taxon>
        <taxon>Bacillariophyta</taxon>
        <taxon>Bacillariophyceae</taxon>
        <taxon>Bacillariophycidae</taxon>
        <taxon>Bacillariales</taxon>
        <taxon>Bacillariaceae</taxon>
        <taxon>Nitzschia</taxon>
    </lineage>
</organism>
<dbReference type="EMBL" id="JAGRRH010000015">
    <property type="protein sequence ID" value="KAG7355794.1"/>
    <property type="molecule type" value="Genomic_DNA"/>
</dbReference>
<feature type="region of interest" description="Disordered" evidence="5">
    <location>
        <begin position="1"/>
        <end position="57"/>
    </location>
</feature>
<keyword evidence="4" id="KW-0539">Nucleus</keyword>
<evidence type="ECO:0000313" key="7">
    <source>
        <dbReference type="Proteomes" id="UP000693970"/>
    </source>
</evidence>
<evidence type="ECO:0000256" key="1">
    <source>
        <dbReference type="ARBA" id="ARBA00004123"/>
    </source>
</evidence>
<comment type="subcellular location">
    <subcellularLocation>
        <location evidence="1">Nucleus</location>
    </subcellularLocation>
</comment>
<accession>A0A9K3L5M7</accession>
<name>A0A9K3L5M7_9STRA</name>
<evidence type="ECO:0000256" key="2">
    <source>
        <dbReference type="ARBA" id="ARBA00023015"/>
    </source>
</evidence>
<evidence type="ECO:0000256" key="5">
    <source>
        <dbReference type="SAM" id="MobiDB-lite"/>
    </source>
</evidence>
<keyword evidence="3" id="KW-0804">Transcription</keyword>
<protein>
    <submittedName>
        <fullName evidence="6">Transcription initiation factor IID, 31kD subunit</fullName>
    </submittedName>
</protein>
<evidence type="ECO:0000313" key="6">
    <source>
        <dbReference type="EMBL" id="KAG7355794.1"/>
    </source>
</evidence>
<dbReference type="OrthoDB" id="341924at2759"/>
<sequence length="426" mass="46089">MATAPTPSAASGGTTKPAKSTTKKVTKAGATKPKNPRKSKKPGTAKSQAANTSQQAYAAARAAQMDLARIRNDEAARRLDPLWYKAEDILPSVADETVMSENAKFLPEQIKIVENALEKNNLSRSDVTPQAFACLLEQARRYAMEILTDSQDYAFVAGRTEIDRADLMLANEFRPDHPISVSTQLPKLNLLAQTVNRIPLPPIPTHCYSGVLLPTKNHQLTARTFDVVTSAQTARRMVQAAPPPPHKIKTNSKKAPSGKDDKSKPSYGAARGRQIAVKLKKKEEPKKPEETKKPNSTEETRRSEESNFETRKEAVKLRDLKETPKTTDEGKSASTTASIMSSTAPKATDLGTKKEDDDVLMDVDNGNEPDLAAPSTTSEAIKTEISAPASGADVTAKSEIDDARAPAETTKDEGEATPMDTSPTKN</sequence>
<dbReference type="CDD" id="cd07979">
    <property type="entry name" value="HFD_TAF9"/>
    <property type="match status" value="1"/>
</dbReference>
<feature type="compositionally biased region" description="Basic and acidic residues" evidence="5">
    <location>
        <begin position="396"/>
        <end position="414"/>
    </location>
</feature>
<dbReference type="PANTHER" id="PTHR48068">
    <property type="entry name" value="TAF9 RNA POLYMERASE II, TATA BOX-BINDING PROTEIN (TBP)-ASSOCIATED FACTOR"/>
    <property type="match status" value="1"/>
</dbReference>
<dbReference type="PANTHER" id="PTHR48068:SF4">
    <property type="entry name" value="TATA-BOX BINDING PROTEIN ASSOCIATED FACTOR 9"/>
    <property type="match status" value="1"/>
</dbReference>
<keyword evidence="2" id="KW-0805">Transcription regulation</keyword>
<evidence type="ECO:0000256" key="3">
    <source>
        <dbReference type="ARBA" id="ARBA00023163"/>
    </source>
</evidence>
<keyword evidence="7" id="KW-1185">Reference proteome</keyword>
<dbReference type="Pfam" id="PF02291">
    <property type="entry name" value="TFIID-31kDa"/>
    <property type="match status" value="1"/>
</dbReference>
<dbReference type="GO" id="GO:0051123">
    <property type="term" value="P:RNA polymerase II preinitiation complex assembly"/>
    <property type="evidence" value="ECO:0007669"/>
    <property type="project" value="TreeGrafter"/>
</dbReference>
<dbReference type="InterPro" id="IPR003162">
    <property type="entry name" value="TFIID-31"/>
</dbReference>
<feature type="compositionally biased region" description="Low complexity" evidence="5">
    <location>
        <begin position="48"/>
        <end position="57"/>
    </location>
</feature>
<feature type="region of interest" description="Disordered" evidence="5">
    <location>
        <begin position="233"/>
        <end position="426"/>
    </location>
</feature>
<feature type="compositionally biased region" description="Basic and acidic residues" evidence="5">
    <location>
        <begin position="281"/>
        <end position="331"/>
    </location>
</feature>
<proteinExistence type="predicted"/>
<dbReference type="GO" id="GO:0016251">
    <property type="term" value="F:RNA polymerase II general transcription initiation factor activity"/>
    <property type="evidence" value="ECO:0007669"/>
    <property type="project" value="TreeGrafter"/>
</dbReference>
<dbReference type="GO" id="GO:0000124">
    <property type="term" value="C:SAGA complex"/>
    <property type="evidence" value="ECO:0007669"/>
    <property type="project" value="TreeGrafter"/>
</dbReference>
<feature type="compositionally biased region" description="Acidic residues" evidence="5">
    <location>
        <begin position="357"/>
        <end position="367"/>
    </location>
</feature>
<dbReference type="Proteomes" id="UP000693970">
    <property type="component" value="Unassembled WGS sequence"/>
</dbReference>